<gene>
    <name evidence="5" type="ORF">KIP89_01155</name>
</gene>
<reference evidence="5" key="1">
    <citation type="submission" date="2021-05" db="EMBL/GenBank/DDBJ databases">
        <authorList>
            <person name="Sun Q."/>
            <person name="Inoue M."/>
        </authorList>
    </citation>
    <scope>NUCLEOTIDE SEQUENCE</scope>
    <source>
        <strain evidence="5">VKM B-3255</strain>
    </source>
</reference>
<feature type="transmembrane region" description="Helical" evidence="3">
    <location>
        <begin position="187"/>
        <end position="209"/>
    </location>
</feature>
<dbReference type="InterPro" id="IPR050469">
    <property type="entry name" value="Diguanylate_Cyclase"/>
</dbReference>
<proteinExistence type="predicted"/>
<dbReference type="SUPFAM" id="SSF55073">
    <property type="entry name" value="Nucleotide cyclase"/>
    <property type="match status" value="1"/>
</dbReference>
<evidence type="ECO:0000256" key="3">
    <source>
        <dbReference type="SAM" id="Phobius"/>
    </source>
</evidence>
<organism evidence="5 6">
    <name type="scientific">Ancylobacter radicis</name>
    <dbReference type="NCBI Taxonomy" id="2836179"/>
    <lineage>
        <taxon>Bacteria</taxon>
        <taxon>Pseudomonadati</taxon>
        <taxon>Pseudomonadota</taxon>
        <taxon>Alphaproteobacteria</taxon>
        <taxon>Hyphomicrobiales</taxon>
        <taxon>Xanthobacteraceae</taxon>
        <taxon>Ancylobacter</taxon>
    </lineage>
</organism>
<comment type="catalytic activity">
    <reaction evidence="2">
        <text>2 GTP = 3',3'-c-di-GMP + 2 diphosphate</text>
        <dbReference type="Rhea" id="RHEA:24898"/>
        <dbReference type="ChEBI" id="CHEBI:33019"/>
        <dbReference type="ChEBI" id="CHEBI:37565"/>
        <dbReference type="ChEBI" id="CHEBI:58805"/>
        <dbReference type="EC" id="2.7.7.65"/>
    </reaction>
</comment>
<dbReference type="PROSITE" id="PS50887">
    <property type="entry name" value="GGDEF"/>
    <property type="match status" value="1"/>
</dbReference>
<dbReference type="InterPro" id="IPR043128">
    <property type="entry name" value="Rev_trsase/Diguanyl_cyclase"/>
</dbReference>
<name>A0ABS5R2J2_9HYPH</name>
<dbReference type="EMBL" id="JAHCQH010000004">
    <property type="protein sequence ID" value="MBS9475717.1"/>
    <property type="molecule type" value="Genomic_DNA"/>
</dbReference>
<dbReference type="Gene3D" id="3.30.70.270">
    <property type="match status" value="1"/>
</dbReference>
<feature type="transmembrane region" description="Helical" evidence="3">
    <location>
        <begin position="94"/>
        <end position="112"/>
    </location>
</feature>
<keyword evidence="3" id="KW-0472">Membrane</keyword>
<evidence type="ECO:0000313" key="5">
    <source>
        <dbReference type="EMBL" id="MBS9475717.1"/>
    </source>
</evidence>
<evidence type="ECO:0000256" key="2">
    <source>
        <dbReference type="ARBA" id="ARBA00034247"/>
    </source>
</evidence>
<dbReference type="RefSeq" id="WP_213753576.1">
    <property type="nucleotide sequence ID" value="NZ_JAHCQH010000004.1"/>
</dbReference>
<dbReference type="Pfam" id="PF00990">
    <property type="entry name" value="GGDEF"/>
    <property type="match status" value="1"/>
</dbReference>
<feature type="transmembrane region" description="Helical" evidence="3">
    <location>
        <begin position="6"/>
        <end position="29"/>
    </location>
</feature>
<feature type="domain" description="GGDEF" evidence="4">
    <location>
        <begin position="247"/>
        <end position="392"/>
    </location>
</feature>
<feature type="transmembrane region" description="Helical" evidence="3">
    <location>
        <begin position="118"/>
        <end position="135"/>
    </location>
</feature>
<keyword evidence="6" id="KW-1185">Reference proteome</keyword>
<evidence type="ECO:0000256" key="1">
    <source>
        <dbReference type="ARBA" id="ARBA00012528"/>
    </source>
</evidence>
<keyword evidence="3" id="KW-0812">Transmembrane</keyword>
<dbReference type="SMART" id="SM00267">
    <property type="entry name" value="GGDEF"/>
    <property type="match status" value="1"/>
</dbReference>
<feature type="transmembrane region" description="Helical" evidence="3">
    <location>
        <begin position="147"/>
        <end position="167"/>
    </location>
</feature>
<dbReference type="NCBIfam" id="TIGR00254">
    <property type="entry name" value="GGDEF"/>
    <property type="match status" value="1"/>
</dbReference>
<dbReference type="InterPro" id="IPR000160">
    <property type="entry name" value="GGDEF_dom"/>
</dbReference>
<sequence length="394" mass="42307">MGFDPWTLWVIVGLVGLFSAGATLLAWLLGGRERYLGEWGVSSLFLALGVDGLILRNTAPALVSVLLANAALLFGFGLQWAALRSFAGKVWRGWWLAGLPVLWCGLCLLPAFSDSAASRIALFAVFAGVLNVAAMREIWRAEIPVPGLRWGLLGVCGALLVLNLGRLPLLMLMAPQGRDISIMSAEAALFGLISMGLIVLASFMMVFLVGEPAMRALRQEMWRDELTGLANRRGFIEAAQKCCARGGALALLMMDLDHLKQINDRYGHAAGDRVLALFGEILRRNSFAGALAGRLGGEEFAVLLPGVDREGAQAAAERLRQAFREASTHIAHGAGVPSFLATVSVGIATGAAAPACDEEEAQRRLERLCAQADAALYRAKQQGRDRVEMREAII</sequence>
<accession>A0ABS5R2J2</accession>
<dbReference type="CDD" id="cd01949">
    <property type="entry name" value="GGDEF"/>
    <property type="match status" value="1"/>
</dbReference>
<dbReference type="InterPro" id="IPR029787">
    <property type="entry name" value="Nucleotide_cyclase"/>
</dbReference>
<dbReference type="EC" id="2.7.7.65" evidence="1"/>
<dbReference type="PANTHER" id="PTHR45138">
    <property type="entry name" value="REGULATORY COMPONENTS OF SENSORY TRANSDUCTION SYSTEM"/>
    <property type="match status" value="1"/>
</dbReference>
<evidence type="ECO:0000259" key="4">
    <source>
        <dbReference type="PROSITE" id="PS50887"/>
    </source>
</evidence>
<feature type="transmembrane region" description="Helical" evidence="3">
    <location>
        <begin position="61"/>
        <end position="82"/>
    </location>
</feature>
<comment type="caution">
    <text evidence="5">The sequence shown here is derived from an EMBL/GenBank/DDBJ whole genome shotgun (WGS) entry which is preliminary data.</text>
</comment>
<dbReference type="Proteomes" id="UP001166585">
    <property type="component" value="Unassembled WGS sequence"/>
</dbReference>
<dbReference type="PANTHER" id="PTHR45138:SF9">
    <property type="entry name" value="DIGUANYLATE CYCLASE DGCM-RELATED"/>
    <property type="match status" value="1"/>
</dbReference>
<evidence type="ECO:0000313" key="6">
    <source>
        <dbReference type="Proteomes" id="UP001166585"/>
    </source>
</evidence>
<keyword evidence="3" id="KW-1133">Transmembrane helix</keyword>
<protein>
    <recommendedName>
        <fullName evidence="1">diguanylate cyclase</fullName>
        <ecNumber evidence="1">2.7.7.65</ecNumber>
    </recommendedName>
</protein>